<organism evidence="6 7">
    <name type="scientific">Bacillus atrophaeus (strain 1942)</name>
    <dbReference type="NCBI Taxonomy" id="720555"/>
    <lineage>
        <taxon>Bacteria</taxon>
        <taxon>Bacillati</taxon>
        <taxon>Bacillota</taxon>
        <taxon>Bacilli</taxon>
        <taxon>Bacillales</taxon>
        <taxon>Bacillaceae</taxon>
        <taxon>Bacillus</taxon>
    </lineage>
</organism>
<dbReference type="PANTHER" id="PTHR28181">
    <property type="entry name" value="UPF0655 PROTEIN YCR015C"/>
    <property type="match status" value="1"/>
</dbReference>
<dbReference type="EC" id="3.1.3.87" evidence="4 5"/>
<comment type="similarity">
    <text evidence="4">Belongs to the HAD-like hydrolase superfamily. MtnX family.</text>
</comment>
<name>A0ABM5LVG0_BACA1</name>
<proteinExistence type="inferred from homology"/>
<comment type="pathway">
    <text evidence="4">Amino-acid biosynthesis; L-methionine biosynthesis via salvage pathway; L-methionine from S-methyl-5-thio-alpha-D-ribose 1-phosphate: step 4/6.</text>
</comment>
<dbReference type="RefSeq" id="WP_003327321.1">
    <property type="nucleotide sequence ID" value="NC_014639.1"/>
</dbReference>
<dbReference type="InterPro" id="IPR023214">
    <property type="entry name" value="HAD_sf"/>
</dbReference>
<dbReference type="NCBIfam" id="TIGR01489">
    <property type="entry name" value="DKMTPPase-SF"/>
    <property type="match status" value="1"/>
</dbReference>
<evidence type="ECO:0000256" key="2">
    <source>
        <dbReference type="ARBA" id="ARBA00022801"/>
    </source>
</evidence>
<comment type="function">
    <text evidence="4">Dephosphorylates 2-hydroxy-3-keto-5-methylthiopentenyl-1-phosphate (HK-MTPenyl-1-P) yielding 1,2-dihydroxy-3-keto-5-methylthiopentene (DHK-MTPene).</text>
</comment>
<dbReference type="InterPro" id="IPR036412">
    <property type="entry name" value="HAD-like_sf"/>
</dbReference>
<dbReference type="Pfam" id="PF12710">
    <property type="entry name" value="HAD"/>
    <property type="match status" value="1"/>
</dbReference>
<sequence>MTKNPLIICDFDGTITMNDNIVSIMKEFAPPEWTALKDGVLSKEVTIEEGVGQMFGLLPSSMKEEITRFVLQDAKIRDGFREFVSFVNQHELPFYVVSGGMDFFVYPLLDEIVDRDRIYCNHASFENDHIHIKWPHSCDSLCTNGCGCCKPSVIRQLSEKAEFVIMIGDSVTDVEAAKLSDICFARDYLLNECVQLGLQHLPYQNFYEVKSGIENIGEVKAWIQNNSAGVNLPK</sequence>
<reference evidence="6 7" key="1">
    <citation type="journal article" date="2011" name="Front. Microbiol.">
        <title>Genomic signatures of strain selection and enhancement in Bacillus atrophaeus var. globigii, a historical biowarfare simulant.</title>
        <authorList>
            <person name="Gibbons H.S."/>
            <person name="Broomall S.M."/>
            <person name="McNew L.A."/>
            <person name="Daligault H."/>
            <person name="Chapman C."/>
            <person name="Bruce D."/>
            <person name="Karavis M."/>
            <person name="Krepps M."/>
            <person name="McGregor P.A."/>
            <person name="Hong C."/>
            <person name="Park K.H."/>
            <person name="Akmal A."/>
            <person name="Feldman A."/>
            <person name="Lin J.S."/>
            <person name="Chang W.E."/>
            <person name="Higgs B.W."/>
            <person name="Demirev P."/>
            <person name="Lindquist J."/>
            <person name="Liem A."/>
            <person name="Fochler E."/>
            <person name="Read T.D."/>
            <person name="Tapia R."/>
            <person name="Johnson S."/>
            <person name="Bishop-Lilly K.A."/>
            <person name="Detter C."/>
            <person name="Han C."/>
            <person name="Sozhamannan S."/>
            <person name="Rosenzweig C.N."/>
            <person name="Skowronski E.W."/>
        </authorList>
    </citation>
    <scope>NUCLEOTIDE SEQUENCE [LARGE SCALE GENOMIC DNA]</scope>
    <source>
        <strain evidence="6 7">1942</strain>
    </source>
</reference>
<dbReference type="HAMAP" id="MF_01680">
    <property type="entry name" value="Salvage_MtnX"/>
    <property type="match status" value="1"/>
</dbReference>
<evidence type="ECO:0000256" key="4">
    <source>
        <dbReference type="HAMAP-Rule" id="MF_01680"/>
    </source>
</evidence>
<dbReference type="InterPro" id="IPR017718">
    <property type="entry name" value="HAD-SF_hydro_IB_MtnX"/>
</dbReference>
<dbReference type="InterPro" id="IPR050849">
    <property type="entry name" value="HAD-like_hydrolase_phosphatase"/>
</dbReference>
<keyword evidence="3 4" id="KW-0486">Methionine biosynthesis</keyword>
<keyword evidence="1 4" id="KW-0028">Amino-acid biosynthesis</keyword>
<keyword evidence="2 4" id="KW-0378">Hydrolase</keyword>
<dbReference type="Proteomes" id="UP000006867">
    <property type="component" value="Chromosome"/>
</dbReference>
<keyword evidence="7" id="KW-1185">Reference proteome</keyword>
<dbReference type="EMBL" id="CP002207">
    <property type="protein sequence ID" value="ADP31865.1"/>
    <property type="molecule type" value="Genomic_DNA"/>
</dbReference>
<dbReference type="Gene3D" id="3.40.50.1000">
    <property type="entry name" value="HAD superfamily/HAD-like"/>
    <property type="match status" value="1"/>
</dbReference>
<dbReference type="NCBIfam" id="NF007103">
    <property type="entry name" value="PRK09552.1"/>
    <property type="match status" value="1"/>
</dbReference>
<dbReference type="Gene3D" id="3.90.1470.20">
    <property type="match status" value="1"/>
</dbReference>
<dbReference type="CDD" id="cd07524">
    <property type="entry name" value="HAD_Pase"/>
    <property type="match status" value="1"/>
</dbReference>
<dbReference type="InterPro" id="IPR006384">
    <property type="entry name" value="HAD_hydro_PyrdxlP_Pase-like"/>
</dbReference>
<accession>A0ABM5LVG0</accession>
<evidence type="ECO:0000256" key="1">
    <source>
        <dbReference type="ARBA" id="ARBA00022605"/>
    </source>
</evidence>
<evidence type="ECO:0000256" key="5">
    <source>
        <dbReference type="NCBIfam" id="TIGR03333"/>
    </source>
</evidence>
<evidence type="ECO:0000313" key="7">
    <source>
        <dbReference type="Proteomes" id="UP000006867"/>
    </source>
</evidence>
<dbReference type="NCBIfam" id="TIGR01488">
    <property type="entry name" value="HAD-SF-IB"/>
    <property type="match status" value="1"/>
</dbReference>
<gene>
    <name evidence="4 6" type="primary">mtnX</name>
    <name evidence="6" type="ordered locus">BATR1942_04555</name>
</gene>
<dbReference type="NCBIfam" id="TIGR03333">
    <property type="entry name" value="salvage_mtnX"/>
    <property type="match status" value="1"/>
</dbReference>
<evidence type="ECO:0000313" key="6">
    <source>
        <dbReference type="EMBL" id="ADP31865.1"/>
    </source>
</evidence>
<dbReference type="PANTHER" id="PTHR28181:SF2">
    <property type="entry name" value="PHOSPHORIC MONOESTER HYDROLASE"/>
    <property type="match status" value="1"/>
</dbReference>
<evidence type="ECO:0000256" key="3">
    <source>
        <dbReference type="ARBA" id="ARBA00023167"/>
    </source>
</evidence>
<comment type="catalytic activity">
    <reaction evidence="4">
        <text>2-hydroxy-5-methylsulfanyl-3-oxopent-1-enyl phosphate + H2O = 1,2-dihydroxy-5-(methylsulfanyl)pent-1-en-3-one + phosphate</text>
        <dbReference type="Rhea" id="RHEA:14481"/>
        <dbReference type="ChEBI" id="CHEBI:15377"/>
        <dbReference type="ChEBI" id="CHEBI:43474"/>
        <dbReference type="ChEBI" id="CHEBI:49252"/>
        <dbReference type="ChEBI" id="CHEBI:59505"/>
        <dbReference type="EC" id="3.1.3.87"/>
    </reaction>
</comment>
<dbReference type="SUPFAM" id="SSF56784">
    <property type="entry name" value="HAD-like"/>
    <property type="match status" value="1"/>
</dbReference>
<protein>
    <recommendedName>
        <fullName evidence="4 5">2-hydroxy-3-keto-5-methylthiopentenyl-1-phosphate phosphatase</fullName>
        <shortName evidence="4">HK-MTPenyl-1-P phosphatase</shortName>
        <ecNumber evidence="4 5">3.1.3.87</ecNumber>
    </recommendedName>
</protein>